<accession>I3STR0</accession>
<organism evidence="2">
    <name type="scientific">Lotus japonicus</name>
    <name type="common">Lotus corniculatus var. japonicus</name>
    <dbReference type="NCBI Taxonomy" id="34305"/>
    <lineage>
        <taxon>Eukaryota</taxon>
        <taxon>Viridiplantae</taxon>
        <taxon>Streptophyta</taxon>
        <taxon>Embryophyta</taxon>
        <taxon>Tracheophyta</taxon>
        <taxon>Spermatophyta</taxon>
        <taxon>Magnoliopsida</taxon>
        <taxon>eudicotyledons</taxon>
        <taxon>Gunneridae</taxon>
        <taxon>Pentapetalae</taxon>
        <taxon>rosids</taxon>
        <taxon>fabids</taxon>
        <taxon>Fabales</taxon>
        <taxon>Fabaceae</taxon>
        <taxon>Papilionoideae</taxon>
        <taxon>50 kb inversion clade</taxon>
        <taxon>NPAAA clade</taxon>
        <taxon>Hologalegina</taxon>
        <taxon>robinioid clade</taxon>
        <taxon>Loteae</taxon>
        <taxon>Lotus</taxon>
    </lineage>
</organism>
<evidence type="ECO:0000256" key="1">
    <source>
        <dbReference type="SAM" id="MobiDB-lite"/>
    </source>
</evidence>
<name>I3STR0_LOTJA</name>
<dbReference type="AlphaFoldDB" id="I3STR0"/>
<dbReference type="EMBL" id="BT143858">
    <property type="protein sequence ID" value="AFK43652.1"/>
    <property type="molecule type" value="mRNA"/>
</dbReference>
<feature type="region of interest" description="Disordered" evidence="1">
    <location>
        <begin position="79"/>
        <end position="99"/>
    </location>
</feature>
<reference evidence="2" key="1">
    <citation type="submission" date="2012-05" db="EMBL/GenBank/DDBJ databases">
        <authorList>
            <person name="Krishnakumar V."/>
            <person name="Cheung F."/>
            <person name="Xiao Y."/>
            <person name="Chan A."/>
            <person name="Moskal W.A."/>
            <person name="Town C.D."/>
        </authorList>
    </citation>
    <scope>NUCLEOTIDE SEQUENCE</scope>
</reference>
<protein>
    <submittedName>
        <fullName evidence="2">Uncharacterized protein</fullName>
    </submittedName>
</protein>
<feature type="compositionally biased region" description="Basic and acidic residues" evidence="1">
    <location>
        <begin position="87"/>
        <end position="99"/>
    </location>
</feature>
<proteinExistence type="evidence at transcript level"/>
<evidence type="ECO:0000313" key="2">
    <source>
        <dbReference type="EMBL" id="AFK43652.1"/>
    </source>
</evidence>
<sequence>MSLLYQFQFLSTFYYSMSLSNFCPCSQFNFHRFTPSVPHLTSPTVPPLHPLMTHLTHSHSFSDTQTQPNPLPLQITDSQSQRFFTSQREREQAMKQSME</sequence>